<dbReference type="eggNOG" id="COG3631">
    <property type="taxonomic scope" value="Bacteria"/>
</dbReference>
<gene>
    <name evidence="2" type="ORF">OP10G_2768</name>
</gene>
<accession>A0A068NRT3</accession>
<feature type="domain" description="SnoaL-like" evidence="1">
    <location>
        <begin position="11"/>
        <end position="114"/>
    </location>
</feature>
<dbReference type="InterPro" id="IPR046860">
    <property type="entry name" value="SnoaL_5"/>
</dbReference>
<protein>
    <recommendedName>
        <fullName evidence="1">SnoaL-like domain-containing protein</fullName>
    </recommendedName>
</protein>
<dbReference type="KEGG" id="fgi:OP10G_2768"/>
<dbReference type="STRING" id="661478.OP10G_2768"/>
<dbReference type="Pfam" id="PF20409">
    <property type="entry name" value="SnoaL_5"/>
    <property type="match status" value="1"/>
</dbReference>
<sequence length="127" mass="14405">MSVRSHVEELIGLVKQGALLDAFERFYAENVSMQENSYPASVGKDANREREKQFLASVKEVHEVDARFTIVEGNQAAIGWLLDFTNTDGVRLRMDQVAYQVWENGQIVSERFYYDTAGLAVKEEALV</sequence>
<dbReference type="SUPFAM" id="SSF54427">
    <property type="entry name" value="NTF2-like"/>
    <property type="match status" value="1"/>
</dbReference>
<dbReference type="RefSeq" id="WP_025225321.1">
    <property type="nucleotide sequence ID" value="NZ_CP007139.1"/>
</dbReference>
<keyword evidence="3" id="KW-1185">Reference proteome</keyword>
<dbReference type="EMBL" id="CP007139">
    <property type="protein sequence ID" value="AIE86136.1"/>
    <property type="molecule type" value="Genomic_DNA"/>
</dbReference>
<dbReference type="OrthoDB" id="9803684at2"/>
<evidence type="ECO:0000259" key="1">
    <source>
        <dbReference type="Pfam" id="PF20409"/>
    </source>
</evidence>
<dbReference type="InterPro" id="IPR032710">
    <property type="entry name" value="NTF2-like_dom_sf"/>
</dbReference>
<dbReference type="Proteomes" id="UP000027982">
    <property type="component" value="Chromosome"/>
</dbReference>
<dbReference type="PANTHER" id="PTHR34003:SF2">
    <property type="entry name" value="SNOAL-LIKE DOMAIN-CONTAINING PROTEIN"/>
    <property type="match status" value="1"/>
</dbReference>
<reference evidence="2 3" key="1">
    <citation type="journal article" date="2014" name="PLoS ONE">
        <title>The first complete genome sequence of the class fimbriimonadia in the phylum armatimonadetes.</title>
        <authorList>
            <person name="Hu Z.Y."/>
            <person name="Wang Y.Z."/>
            <person name="Im W.T."/>
            <person name="Wang S.Y."/>
            <person name="Zhao G.P."/>
            <person name="Zheng H.J."/>
            <person name="Quan Z.X."/>
        </authorList>
    </citation>
    <scope>NUCLEOTIDE SEQUENCE [LARGE SCALE GENOMIC DNA]</scope>
    <source>
        <strain evidence="2">Gsoil 348</strain>
    </source>
</reference>
<organism evidence="2 3">
    <name type="scientific">Fimbriimonas ginsengisoli Gsoil 348</name>
    <dbReference type="NCBI Taxonomy" id="661478"/>
    <lineage>
        <taxon>Bacteria</taxon>
        <taxon>Bacillati</taxon>
        <taxon>Armatimonadota</taxon>
        <taxon>Fimbriimonadia</taxon>
        <taxon>Fimbriimonadales</taxon>
        <taxon>Fimbriimonadaceae</taxon>
        <taxon>Fimbriimonas</taxon>
    </lineage>
</organism>
<evidence type="ECO:0000313" key="2">
    <source>
        <dbReference type="EMBL" id="AIE86136.1"/>
    </source>
</evidence>
<evidence type="ECO:0000313" key="3">
    <source>
        <dbReference type="Proteomes" id="UP000027982"/>
    </source>
</evidence>
<name>A0A068NRT3_FIMGI</name>
<proteinExistence type="predicted"/>
<dbReference type="PANTHER" id="PTHR34003">
    <property type="entry name" value="BLL2395 PROTEIN"/>
    <property type="match status" value="1"/>
</dbReference>
<dbReference type="HOGENOM" id="CLU_151236_1_1_0"/>
<dbReference type="Gene3D" id="3.10.450.50">
    <property type="match status" value="1"/>
</dbReference>
<dbReference type="AlphaFoldDB" id="A0A068NRT3"/>